<evidence type="ECO:0000313" key="3">
    <source>
        <dbReference type="Proteomes" id="UP000636709"/>
    </source>
</evidence>
<accession>A0A835FRL0</accession>
<organism evidence="2 3">
    <name type="scientific">Digitaria exilis</name>
    <dbReference type="NCBI Taxonomy" id="1010633"/>
    <lineage>
        <taxon>Eukaryota</taxon>
        <taxon>Viridiplantae</taxon>
        <taxon>Streptophyta</taxon>
        <taxon>Embryophyta</taxon>
        <taxon>Tracheophyta</taxon>
        <taxon>Spermatophyta</taxon>
        <taxon>Magnoliopsida</taxon>
        <taxon>Liliopsida</taxon>
        <taxon>Poales</taxon>
        <taxon>Poaceae</taxon>
        <taxon>PACMAD clade</taxon>
        <taxon>Panicoideae</taxon>
        <taxon>Panicodae</taxon>
        <taxon>Paniceae</taxon>
        <taxon>Anthephorinae</taxon>
        <taxon>Digitaria</taxon>
    </lineage>
</organism>
<dbReference type="AlphaFoldDB" id="A0A835FRL0"/>
<sequence>MFLIVKLSTYSYLSWIVNQAQGNQEQRARLPSRRRLVKKTRAKPATELAQARDWSELPRDAIASILMGAGLVCHSWLDAAMVPYLWRSVDMASPNTVVVREKCGRGHEDWVSARPSPDASRRFHLVELRSNAKDLSSLAQAPAASPQTRLEGLARLQAPDYNTWCVQAPPIQGVATTNKVRRSRQVLLCSSARAPLLHMPPPRRSQIHVPPPRGYNSLAAPPAPLVCAIGGEVVAKGGEEEGLAAERGKALAMGGSRSTGGIEAGERQPPSRA</sequence>
<dbReference type="SUPFAM" id="SSF81383">
    <property type="entry name" value="F-box domain"/>
    <property type="match status" value="1"/>
</dbReference>
<protein>
    <recommendedName>
        <fullName evidence="4">F-box domain-containing protein</fullName>
    </recommendedName>
</protein>
<dbReference type="InterPro" id="IPR036047">
    <property type="entry name" value="F-box-like_dom_sf"/>
</dbReference>
<name>A0A835FRL0_9POAL</name>
<gene>
    <name evidence="2" type="ORF">HU200_005083</name>
</gene>
<evidence type="ECO:0000313" key="2">
    <source>
        <dbReference type="EMBL" id="KAF8775033.1"/>
    </source>
</evidence>
<evidence type="ECO:0008006" key="4">
    <source>
        <dbReference type="Google" id="ProtNLM"/>
    </source>
</evidence>
<reference evidence="2" key="1">
    <citation type="submission" date="2020-07" db="EMBL/GenBank/DDBJ databases">
        <title>Genome sequence and genetic diversity analysis of an under-domesticated orphan crop, white fonio (Digitaria exilis).</title>
        <authorList>
            <person name="Bennetzen J.L."/>
            <person name="Chen S."/>
            <person name="Ma X."/>
            <person name="Wang X."/>
            <person name="Yssel A.E.J."/>
            <person name="Chaluvadi S.R."/>
            <person name="Johnson M."/>
            <person name="Gangashetty P."/>
            <person name="Hamidou F."/>
            <person name="Sanogo M.D."/>
            <person name="Zwaenepoel A."/>
            <person name="Wallace J."/>
            <person name="Van De Peer Y."/>
            <person name="Van Deynze A."/>
        </authorList>
    </citation>
    <scope>NUCLEOTIDE SEQUENCE</scope>
    <source>
        <tissue evidence="2">Leaves</tissue>
    </source>
</reference>
<dbReference type="Proteomes" id="UP000636709">
    <property type="component" value="Unassembled WGS sequence"/>
</dbReference>
<dbReference type="EMBL" id="JACEFO010000338">
    <property type="protein sequence ID" value="KAF8775033.1"/>
    <property type="molecule type" value="Genomic_DNA"/>
</dbReference>
<keyword evidence="3" id="KW-1185">Reference proteome</keyword>
<proteinExistence type="predicted"/>
<comment type="caution">
    <text evidence="2">The sequence shown here is derived from an EMBL/GenBank/DDBJ whole genome shotgun (WGS) entry which is preliminary data.</text>
</comment>
<evidence type="ECO:0000256" key="1">
    <source>
        <dbReference type="SAM" id="MobiDB-lite"/>
    </source>
</evidence>
<feature type="region of interest" description="Disordered" evidence="1">
    <location>
        <begin position="240"/>
        <end position="273"/>
    </location>
</feature>